<dbReference type="Pfam" id="PF13650">
    <property type="entry name" value="Asp_protease_2"/>
    <property type="match status" value="1"/>
</dbReference>
<dbReference type="VEuPathDB" id="FungiDB:JI435_114800"/>
<organism evidence="2 3">
    <name type="scientific">Phaeosphaeria nodorum (strain SN15 / ATCC MYA-4574 / FGSC 10173)</name>
    <name type="common">Glume blotch fungus</name>
    <name type="synonym">Parastagonospora nodorum</name>
    <dbReference type="NCBI Taxonomy" id="321614"/>
    <lineage>
        <taxon>Eukaryota</taxon>
        <taxon>Fungi</taxon>
        <taxon>Dikarya</taxon>
        <taxon>Ascomycota</taxon>
        <taxon>Pezizomycotina</taxon>
        <taxon>Dothideomycetes</taxon>
        <taxon>Pleosporomycetidae</taxon>
        <taxon>Pleosporales</taxon>
        <taxon>Pleosporineae</taxon>
        <taxon>Phaeosphaeriaceae</taxon>
        <taxon>Parastagonospora</taxon>
    </lineage>
</organism>
<dbReference type="RefSeq" id="XP_001801722.1">
    <property type="nucleotide sequence ID" value="XM_001801670.1"/>
</dbReference>
<gene>
    <name evidence="2" type="ORF">JI435_114800</name>
</gene>
<protein>
    <submittedName>
        <fullName evidence="2">Uncharacterized protein</fullName>
    </submittedName>
</protein>
<keyword evidence="3" id="KW-1185">Reference proteome</keyword>
<dbReference type="InterPro" id="IPR021109">
    <property type="entry name" value="Peptidase_aspartic_dom_sf"/>
</dbReference>
<dbReference type="EMBL" id="CP069036">
    <property type="protein sequence ID" value="QRD02747.1"/>
    <property type="molecule type" value="Genomic_DNA"/>
</dbReference>
<evidence type="ECO:0000313" key="2">
    <source>
        <dbReference type="EMBL" id="QRD02747.1"/>
    </source>
</evidence>
<dbReference type="CDD" id="cd00303">
    <property type="entry name" value="retropepsin_like"/>
    <property type="match status" value="2"/>
</dbReference>
<feature type="compositionally biased region" description="Basic residues" evidence="1">
    <location>
        <begin position="421"/>
        <end position="439"/>
    </location>
</feature>
<evidence type="ECO:0000256" key="1">
    <source>
        <dbReference type="SAM" id="MobiDB-lite"/>
    </source>
</evidence>
<dbReference type="AlphaFoldDB" id="A0A7U2FCH8"/>
<feature type="region of interest" description="Disordered" evidence="1">
    <location>
        <begin position="388"/>
        <end position="439"/>
    </location>
</feature>
<proteinExistence type="predicted"/>
<reference evidence="3" key="1">
    <citation type="journal article" date="2021" name="BMC Genomics">
        <title>Chromosome-level genome assembly and manually-curated proteome of model necrotroph Parastagonospora nodorum Sn15 reveals a genome-wide trove of candidate effector homologs, and redundancy of virulence-related functions within an accessory chromosome.</title>
        <authorList>
            <person name="Bertazzoni S."/>
            <person name="Jones D.A.B."/>
            <person name="Phan H.T."/>
            <person name="Tan K.-C."/>
            <person name="Hane J.K."/>
        </authorList>
    </citation>
    <scope>NUCLEOTIDE SEQUENCE [LARGE SCALE GENOMIC DNA]</scope>
    <source>
        <strain evidence="3">SN15 / ATCC MYA-4574 / FGSC 10173)</strain>
    </source>
</reference>
<name>A0A7U2FCH8_PHANO</name>
<dbReference type="KEGG" id="pno:SNOG_11480"/>
<dbReference type="Gene3D" id="2.40.70.10">
    <property type="entry name" value="Acid Proteases"/>
    <property type="match status" value="2"/>
</dbReference>
<dbReference type="OrthoDB" id="6079484at2759"/>
<feature type="compositionally biased region" description="Low complexity" evidence="1">
    <location>
        <begin position="407"/>
        <end position="420"/>
    </location>
</feature>
<dbReference type="OMA" id="KQRLWGY"/>
<accession>A0A7U2FCH8</accession>
<evidence type="ECO:0000313" key="3">
    <source>
        <dbReference type="Proteomes" id="UP000663193"/>
    </source>
</evidence>
<sequence>MNTILSLPEGYRKVEVLIIRWDETLHDSSEQHHEEILRLQNAFAKDLLWKGSYQQHSSGWIPDPKHAFGYHWTSQVERKSTKVFEIPAIIASEHRTNALGDFCARKNFMKTALAKRLGLHIDKESICTVTVGSGKQIKTSGSAETTFRFRDESRVYKLKFDLLPDCVHDVILGKSFLKATQTFSLVANYARRVVKRAVMGLKSLNCLYLGDSAPAFKGLLNGEEQQALADSGSKILIMDEGYAKSLGLPINRRPETQIKLRFADNSVAYTSGITHGVRWRFGHELNEEYSLDFHVLQNAPAAVILSDEFLFGTNAFSEYDCYLMDDDDMGEDEYLFAIDVDLRHERNETYQDLERHTEIVRRGEEKDRIDNLPVAQQAEALSIEMDRRTKWDDQQKQNISLPPKPISSNANSGQSGNSASSHHKRKSRWLVKLKLKRKP</sequence>
<dbReference type="Proteomes" id="UP000663193">
    <property type="component" value="Chromosome 14"/>
</dbReference>